<dbReference type="InterPro" id="IPR003406">
    <property type="entry name" value="Glyco_trans_14"/>
</dbReference>
<evidence type="ECO:0000256" key="11">
    <source>
        <dbReference type="SAM" id="Phobius"/>
    </source>
</evidence>
<evidence type="ECO:0000256" key="9">
    <source>
        <dbReference type="ARBA" id="ARBA00023180"/>
    </source>
</evidence>
<reference evidence="12" key="3">
    <citation type="journal article" date="2014" name="J. Virol.">
        <title>Comparative genome analysis of four elephant endotheliotropic herpesviruses, EEHV3, EEHV4, EEHV5, and EEHV6, from cases of hemorrhagic disease or viremia.</title>
        <authorList>
            <person name="Zong JC"/>
            <person name="Latimer EM"/>
            <person name="Long SY"/>
            <person name="Richman LK"/>
            <person name="Heaggans SY"/>
            <person name="Hayward GS."/>
        </authorList>
    </citation>
    <scope>NUCLEOTIDE SEQUENCE</scope>
    <source>
        <strain evidence="12">Nyah NAP97</strain>
    </source>
</reference>
<organism evidence="12 13">
    <name type="scientific">Elephant endotheliotropic herpesvirus 3A</name>
    <dbReference type="NCBI Taxonomy" id="1329409"/>
    <lineage>
        <taxon>Viruses</taxon>
        <taxon>Duplodnaviria</taxon>
        <taxon>Heunggongvirae</taxon>
        <taxon>Peploviricota</taxon>
        <taxon>Herviviricetes</taxon>
        <taxon>Herpesvirales</taxon>
        <taxon>Orthoherpesviridae</taxon>
        <taxon>Betaherpesvirinae</taxon>
        <taxon>Proboscivirus</taxon>
        <taxon>Elephant endotheliotropic herpesvirus 3</taxon>
    </lineage>
</organism>
<gene>
    <name evidence="12" type="primary">E4</name>
</gene>
<name>A0A866VRV4_9BETA</name>
<comment type="subcellular location">
    <subcellularLocation>
        <location evidence="1">Membrane</location>
        <topology evidence="1">Single-pass type II membrane protein</topology>
    </subcellularLocation>
</comment>
<evidence type="ECO:0000313" key="12">
    <source>
        <dbReference type="EMBL" id="QOE74363.1"/>
    </source>
</evidence>
<sequence>MMMMHHGHRENVAPPACPAGGRAFGAFRVPRWLRRLRHRLPLYNKHLILLIVILVLLFLTWRLKKPGSGNFYRIRRPGHGAGAMVPKKIRTAVMKNGGVGNNNIQTLLREAAAAAAAGGGGLGGSSVVVSSSSYGWQEWMNGTVGTVPEVDCRGILAGEPVAVAKAKAVMLDAEFRVRPRPGPGDYVNMTADCAAFVRDRGYLVRPLSREEIEFPIAYSIVIHHKIEMFERLLRAIYAPQNLYCVHVDTKAGEEFIGAVSAIARCFANVALARRLHEVVYGSWSRVQADLSCMSDLDASPVRWRYLLNLCGMDFPLKTNLEIVRALKALGGKNALESEGMPSHKLHRVRKRHVVASGGVVVNTGKNKAPPPLKIPIFAGNAYFAVTREFVDFVLKDEPVALLMHWFEDTYSPDEHLWATVQRMHGTPGGIPVHVKYDTSDMWAKVRFVKWHYYEGDIAKGALYPPCDGVHVHAICIFGSGDVKWLKGVPHLFANKFDDETDEFAVRCLDEDVRSRAIGVAAREARPLL</sequence>
<proteinExistence type="inferred from homology"/>
<dbReference type="GeneID" id="80541480"/>
<protein>
    <submittedName>
        <fullName evidence="12">1,3 galactose glycoprotein beta1, 6 N-acetyl glucosaminyl transferase 1</fullName>
        <ecNumber evidence="12">2.4.1.102</ecNumber>
    </submittedName>
</protein>
<keyword evidence="8 11" id="KW-0472">Membrane</keyword>
<keyword evidence="6" id="KW-0735">Signal-anchor</keyword>
<dbReference type="PANTHER" id="PTHR19297:SF191">
    <property type="entry name" value="PROTEIN XYLOSYLTRANSFERASE"/>
    <property type="match status" value="1"/>
</dbReference>
<reference evidence="12" key="1">
    <citation type="journal article" date="2009" name="Vet. Pathol.">
        <title>Clinico-pathologic features of fatal disease attributed to new variants of endotheliotropic herpesviruses in two Asian elephants (Elephas maximus).</title>
        <authorList>
            <person name="Garner M.M."/>
            <person name="Helmick K."/>
            <person name="Ochsenreiter J."/>
            <person name="Richman L.K."/>
            <person name="Latimer E."/>
            <person name="Wise A.G."/>
            <person name="Maes R.K."/>
            <person name="Kiupel M."/>
            <person name="Nordhausen R.W."/>
            <person name="Zong J.C."/>
            <person name="Hayward G.S."/>
        </authorList>
    </citation>
    <scope>NUCLEOTIDE SEQUENCE</scope>
    <source>
        <strain evidence="12">Nyah NAP97</strain>
    </source>
</reference>
<dbReference type="RefSeq" id="YP_010802696.1">
    <property type="nucleotide sequence ID" value="NC_077039.1"/>
</dbReference>
<dbReference type="GO" id="GO:0016020">
    <property type="term" value="C:membrane"/>
    <property type="evidence" value="ECO:0007669"/>
    <property type="project" value="UniProtKB-SubCell"/>
</dbReference>
<dbReference type="Proteomes" id="UP001162024">
    <property type="component" value="Segment"/>
</dbReference>
<evidence type="ECO:0000256" key="8">
    <source>
        <dbReference type="ARBA" id="ARBA00023136"/>
    </source>
</evidence>
<evidence type="ECO:0000256" key="5">
    <source>
        <dbReference type="ARBA" id="ARBA00022692"/>
    </source>
</evidence>
<reference evidence="12" key="7">
    <citation type="submission" date="2019-08" db="EMBL/GenBank/DDBJ databases">
        <title>Complete Genome Assembly and Annotation of EEHV3A the First Example of a GC-Branch African Elephant Endotheliotrophic Herpesvirus Associated with Lethal Hemorrhagic Disease.</title>
        <authorList>
            <person name="Tan J."/>
            <person name="Ling P.D."/>
            <person name="Worley K."/>
            <person name="Proudfoot J."/>
            <person name="Bowman M."/>
            <person name="Qin X."/>
            <person name="Latimer E.M."/>
            <person name="Holder K."/>
            <person name="Fayette M."/>
            <person name="Nodolf S."/>
            <person name="Heaggans S.Y."/>
            <person name="Zong J.-C."/>
            <person name="Pearson V.R."/>
            <person name="Hayward G.S."/>
        </authorList>
    </citation>
    <scope>NUCLEOTIDE SEQUENCE</scope>
    <source>
        <strain evidence="12">Nyah NAP97</strain>
    </source>
</reference>
<feature type="transmembrane region" description="Helical" evidence="11">
    <location>
        <begin position="42"/>
        <end position="61"/>
    </location>
</feature>
<dbReference type="EC" id="2.4.1.102" evidence="12"/>
<evidence type="ECO:0000256" key="1">
    <source>
        <dbReference type="ARBA" id="ARBA00004606"/>
    </source>
</evidence>
<keyword evidence="4 12" id="KW-0808">Transferase</keyword>
<comment type="pathway">
    <text evidence="2">Protein modification; protein glycosylation.</text>
</comment>
<comment type="similarity">
    <text evidence="10">Belongs to the glycosyltransferase 14 family.</text>
</comment>
<keyword evidence="9" id="KW-0325">Glycoprotein</keyword>
<accession>A0A866VRV4</accession>
<evidence type="ECO:0000256" key="6">
    <source>
        <dbReference type="ARBA" id="ARBA00022968"/>
    </source>
</evidence>
<evidence type="ECO:0000256" key="3">
    <source>
        <dbReference type="ARBA" id="ARBA00022676"/>
    </source>
</evidence>
<dbReference type="PANTHER" id="PTHR19297">
    <property type="entry name" value="GLYCOSYLTRANSFERASE 14 FAMILY MEMBER"/>
    <property type="match status" value="1"/>
</dbReference>
<dbReference type="GO" id="GO:0003829">
    <property type="term" value="F:beta-1,3-galactosyl-O-glycosyl-glycoprotein beta-1,6-N-acetylglucosaminyltransferase activity"/>
    <property type="evidence" value="ECO:0007669"/>
    <property type="project" value="UniProtKB-EC"/>
</dbReference>
<reference evidence="12" key="2">
    <citation type="journal article" date="2013" name="Genome Announc.">
        <title>Complete Genome Sequence of Elephant Endotheliotropic Herpesvirus 1A.</title>
        <authorList>
            <person name="Ling P.D."/>
            <person name="Reid J.G."/>
            <person name="Qin X."/>
            <person name="Muzny D.M."/>
            <person name="Gibbs R."/>
            <person name="Petrosino J."/>
            <person name="Peng R."/>
            <person name="Zong J.C."/>
            <person name="Heaggans S.Y."/>
            <person name="Hayward G.S."/>
        </authorList>
    </citation>
    <scope>NUCLEOTIDE SEQUENCE</scope>
    <source>
        <strain evidence="12">Nyah NAP97</strain>
    </source>
</reference>
<keyword evidence="7 11" id="KW-1133">Transmembrane helix</keyword>
<dbReference type="KEGG" id="vg:80541480"/>
<dbReference type="Pfam" id="PF02485">
    <property type="entry name" value="Branch"/>
    <property type="match status" value="1"/>
</dbReference>
<evidence type="ECO:0000256" key="2">
    <source>
        <dbReference type="ARBA" id="ARBA00004922"/>
    </source>
</evidence>
<keyword evidence="13" id="KW-1185">Reference proteome</keyword>
<keyword evidence="5 11" id="KW-0812">Transmembrane</keyword>
<reference evidence="12" key="6">
    <citation type="journal article" date="2016" name="MSphere">
        <title>Comparison of the Gene Coding Contents and Other Unusual Features of the GC-Rich and AT-Rich Branch Probosciviruses.</title>
        <authorList>
            <person name="Ling P.D."/>
            <person name="Long S.Y."/>
            <person name="Zong J.C."/>
            <person name="Heaggans S.Y."/>
            <person name="Qin X."/>
            <person name="Hayward G.S."/>
        </authorList>
    </citation>
    <scope>NUCLEOTIDE SEQUENCE</scope>
    <source>
        <strain evidence="12">Nyah NAP97</strain>
    </source>
</reference>
<evidence type="ECO:0000313" key="13">
    <source>
        <dbReference type="Proteomes" id="UP001162024"/>
    </source>
</evidence>
<reference evidence="12" key="4">
    <citation type="journal article" date="2016" name="ILAR J">
        <title>Review of Elephant Endotheliotropic Herpesviruses and Acute Hemorrhagic Disease.</title>
        <authorList>
            <person name="Long S.Y."/>
            <person name="Latimer E.M."/>
            <person name="Hayward G.S."/>
        </authorList>
    </citation>
    <scope>NUCLEOTIDE SEQUENCE</scope>
    <source>
        <strain evidence="12">Nyah NAP97</strain>
    </source>
</reference>
<reference evidence="12" key="5">
    <citation type="journal article" date="2016" name="MSphere">
        <title>Complete Genome Sequence of Elephant Endotheliotropic Herpesvirus 4, the First Example of a GC-Rich Branch Proboscivirus.</title>
        <authorList>
            <person name="Ling P.D."/>
            <person name="Long S.Y."/>
            <person name="Fuery A."/>
            <person name="Peng R.S."/>
            <person name="Heaggans S.Y."/>
            <person name="Qin X."/>
            <person name="Worley K.C."/>
            <person name="Dugan S."/>
            <person name="Hayward G.S."/>
        </authorList>
    </citation>
    <scope>NUCLEOTIDE SEQUENCE</scope>
    <source>
        <strain evidence="12">Nyah NAP97</strain>
    </source>
</reference>
<evidence type="ECO:0000256" key="7">
    <source>
        <dbReference type="ARBA" id="ARBA00022989"/>
    </source>
</evidence>
<keyword evidence="3 12" id="KW-0328">Glycosyltransferase</keyword>
<dbReference type="EMBL" id="MN373268">
    <property type="protein sequence ID" value="QOE74363.1"/>
    <property type="molecule type" value="Genomic_DNA"/>
</dbReference>
<evidence type="ECO:0000256" key="10">
    <source>
        <dbReference type="ARBA" id="ARBA00038150"/>
    </source>
</evidence>
<evidence type="ECO:0000256" key="4">
    <source>
        <dbReference type="ARBA" id="ARBA00022679"/>
    </source>
</evidence>